<dbReference type="OrthoDB" id="3640at2759"/>
<comment type="cofactor">
    <cofactor evidence="1">
        <name>Zn(2+)</name>
        <dbReference type="ChEBI" id="CHEBI:29105"/>
    </cofactor>
</comment>
<evidence type="ECO:0000256" key="8">
    <source>
        <dbReference type="ARBA" id="ARBA00022833"/>
    </source>
</evidence>
<evidence type="ECO:0000256" key="3">
    <source>
        <dbReference type="ARBA" id="ARBA00022490"/>
    </source>
</evidence>
<feature type="domain" description="MPN" evidence="13">
    <location>
        <begin position="417"/>
        <end position="547"/>
    </location>
</feature>
<dbReference type="FunFam" id="3.30.1370.10:FF:000038">
    <property type="entry name" value="exosome complex component RRP40"/>
    <property type="match status" value="1"/>
</dbReference>
<comment type="caution">
    <text evidence="14">The sequence shown here is derived from an EMBL/GenBank/DDBJ whole genome shotgun (WGS) entry which is preliminary data.</text>
</comment>
<dbReference type="GO" id="GO:0070536">
    <property type="term" value="P:protein K63-linked deubiquitination"/>
    <property type="evidence" value="ECO:0007669"/>
    <property type="project" value="InterPro"/>
</dbReference>
<dbReference type="SMART" id="SM00232">
    <property type="entry name" value="JAB_MPN"/>
    <property type="match status" value="1"/>
</dbReference>
<dbReference type="Pfam" id="PF21262">
    <property type="entry name" value="RRP40_S1"/>
    <property type="match status" value="1"/>
</dbReference>
<dbReference type="InterPro" id="IPR000555">
    <property type="entry name" value="JAMM/MPN+_dom"/>
</dbReference>
<keyword evidence="5" id="KW-0479">Metal-binding</keyword>
<dbReference type="GO" id="GO:0003723">
    <property type="term" value="F:RNA binding"/>
    <property type="evidence" value="ECO:0007669"/>
    <property type="project" value="UniProtKB-KW"/>
</dbReference>
<evidence type="ECO:0000256" key="10">
    <source>
        <dbReference type="ARBA" id="ARBA00022884"/>
    </source>
</evidence>
<dbReference type="GO" id="GO:0005768">
    <property type="term" value="C:endosome"/>
    <property type="evidence" value="ECO:0007669"/>
    <property type="project" value="TreeGrafter"/>
</dbReference>
<dbReference type="GO" id="GO:0000178">
    <property type="term" value="C:exosome (RNase complex)"/>
    <property type="evidence" value="ECO:0007669"/>
    <property type="project" value="UniProtKB-KW"/>
</dbReference>
<gene>
    <name evidence="14" type="ORF">GUJ93_ZPchr0001g31409</name>
</gene>
<dbReference type="Pfam" id="PF18311">
    <property type="entry name" value="Rrp40_N"/>
    <property type="match status" value="1"/>
</dbReference>
<dbReference type="InterPro" id="IPR037518">
    <property type="entry name" value="MPN"/>
</dbReference>
<evidence type="ECO:0000313" key="14">
    <source>
        <dbReference type="EMBL" id="KAG8055966.1"/>
    </source>
</evidence>
<dbReference type="Pfam" id="PF01398">
    <property type="entry name" value="JAB"/>
    <property type="match status" value="1"/>
</dbReference>
<reference evidence="14" key="1">
    <citation type="journal article" date="2021" name="bioRxiv">
        <title>Whole Genome Assembly and Annotation of Northern Wild Rice, Zizania palustris L., Supports a Whole Genome Duplication in the Zizania Genus.</title>
        <authorList>
            <person name="Haas M."/>
            <person name="Kono T."/>
            <person name="Macchietto M."/>
            <person name="Millas R."/>
            <person name="McGilp L."/>
            <person name="Shao M."/>
            <person name="Duquette J."/>
            <person name="Hirsch C.N."/>
            <person name="Kimball J."/>
        </authorList>
    </citation>
    <scope>NUCLEOTIDE SEQUENCE</scope>
    <source>
        <tissue evidence="14">Fresh leaf tissue</tissue>
    </source>
</reference>
<evidence type="ECO:0000256" key="12">
    <source>
        <dbReference type="SAM" id="MobiDB-lite"/>
    </source>
</evidence>
<sequence>MESRKPPPSALVDNHVVPGDVVLDLTEMTNHTIKLGAGLRQDCDTIQATGAGRLWLSKPNKYWVESSQKRYVPFVEDTVLGVVVDTKPDNFLVDIKGPNLAFLPVLAFEGGTRRNIPKFEIGTLIYARVVNANSIMNPELSCMDATGKAAEFGQLKDGYMFDTSTSLSRMLLSSPTCPVLQALGKKLSFEIAVGLNGRVWINAPSLSNVIVVSNAIIKSESLSGIGQQKYASSDRDVPHNITPRGWPPRAEARSRRTALASPFPSFPSSVSALRQAPSPQPSARARSSSGGSSTTPGFSSVLQLEICCPDLAMGGRRFEINTNKCGTHSTPSKPYYVDTVGTDAQKNVRYQVNCGTARDRNTASYPVKHHFQSPIVTWIEDLSSFGDVSLSPDPEYVDEQSSSSVGQSSASVNLHDMQISVRLTDEFMELAKENTSNNVETCGILGASFRDGTYYVTMLIIPKQEATAHSCQAVNEEEIHAILSEQSLYPAGWIHTHPSQTCFLSSIDLHTQYSYQVMLPEAVAIVVAPTDPTRSCGIFRLADPGGMNVLRECSESGFHAHRETTDGGPIYETCSKVHFKQNLRFEIVDLRSAPGTM</sequence>
<dbReference type="PANTHER" id="PTHR12947:SF13">
    <property type="entry name" value="FI19924P1"/>
    <property type="match status" value="1"/>
</dbReference>
<feature type="compositionally biased region" description="Low complexity" evidence="12">
    <location>
        <begin position="258"/>
        <end position="297"/>
    </location>
</feature>
<evidence type="ECO:0000256" key="5">
    <source>
        <dbReference type="ARBA" id="ARBA00022723"/>
    </source>
</evidence>
<keyword evidence="6" id="KW-0833">Ubl conjugation pathway</keyword>
<keyword evidence="10" id="KW-0694">RNA-binding</keyword>
<dbReference type="PROSITE" id="PS50249">
    <property type="entry name" value="MPN"/>
    <property type="match status" value="1"/>
</dbReference>
<evidence type="ECO:0000256" key="7">
    <source>
        <dbReference type="ARBA" id="ARBA00022801"/>
    </source>
</evidence>
<protein>
    <recommendedName>
        <fullName evidence="13">MPN domain-containing protein</fullName>
    </recommendedName>
</protein>
<evidence type="ECO:0000256" key="9">
    <source>
        <dbReference type="ARBA" id="ARBA00022835"/>
    </source>
</evidence>
<dbReference type="GO" id="GO:0016020">
    <property type="term" value="C:membrane"/>
    <property type="evidence" value="ECO:0007669"/>
    <property type="project" value="TreeGrafter"/>
</dbReference>
<dbReference type="Proteomes" id="UP000729402">
    <property type="component" value="Unassembled WGS sequence"/>
</dbReference>
<keyword evidence="3" id="KW-0963">Cytoplasm</keyword>
<dbReference type="InterPro" id="IPR004088">
    <property type="entry name" value="KH_dom_type_1"/>
</dbReference>
<reference evidence="14" key="2">
    <citation type="submission" date="2021-02" db="EMBL/GenBank/DDBJ databases">
        <authorList>
            <person name="Kimball J.A."/>
            <person name="Haas M.W."/>
            <person name="Macchietto M."/>
            <person name="Kono T."/>
            <person name="Duquette J."/>
            <person name="Shao M."/>
        </authorList>
    </citation>
    <scope>NUCLEOTIDE SEQUENCE</scope>
    <source>
        <tissue evidence="14">Fresh leaf tissue</tissue>
    </source>
</reference>
<comment type="similarity">
    <text evidence="2">Belongs to the peptidase M67C family.</text>
</comment>
<proteinExistence type="inferred from homology"/>
<evidence type="ECO:0000259" key="13">
    <source>
        <dbReference type="PROSITE" id="PS50249"/>
    </source>
</evidence>
<dbReference type="FunFam" id="2.40.50.140:FF:000127">
    <property type="entry name" value="Exosome complex component RRP40"/>
    <property type="match status" value="1"/>
</dbReference>
<evidence type="ECO:0000256" key="11">
    <source>
        <dbReference type="ARBA" id="ARBA00023049"/>
    </source>
</evidence>
<keyword evidence="4" id="KW-0645">Protease</keyword>
<dbReference type="CDD" id="cd22526">
    <property type="entry name" value="KH-I_Rrp40"/>
    <property type="match status" value="1"/>
</dbReference>
<dbReference type="CDD" id="cd08066">
    <property type="entry name" value="MPN_AMSH_like"/>
    <property type="match status" value="1"/>
</dbReference>
<dbReference type="PANTHER" id="PTHR12947">
    <property type="entry name" value="AMSH-LIKE PROTEASE"/>
    <property type="match status" value="1"/>
</dbReference>
<dbReference type="InterPro" id="IPR037319">
    <property type="entry name" value="Rrp40_S1"/>
</dbReference>
<dbReference type="InterPro" id="IPR049469">
    <property type="entry name" value="RRP40_KH-I"/>
</dbReference>
<evidence type="ECO:0000256" key="4">
    <source>
        <dbReference type="ARBA" id="ARBA00022670"/>
    </source>
</evidence>
<keyword evidence="15" id="KW-1185">Reference proteome</keyword>
<feature type="region of interest" description="Disordered" evidence="12">
    <location>
        <begin position="228"/>
        <end position="297"/>
    </location>
</feature>
<evidence type="ECO:0000256" key="6">
    <source>
        <dbReference type="ARBA" id="ARBA00022786"/>
    </source>
</evidence>
<dbReference type="FunFam" id="2.40.50.100:FF:000054">
    <property type="entry name" value="Exosome complex exonuclease RRP40"/>
    <property type="match status" value="1"/>
</dbReference>
<dbReference type="GO" id="GO:0046872">
    <property type="term" value="F:metal ion binding"/>
    <property type="evidence" value="ECO:0007669"/>
    <property type="project" value="UniProtKB-KW"/>
</dbReference>
<dbReference type="AlphaFoldDB" id="A0A8J5VDU7"/>
<keyword evidence="11" id="KW-0482">Metalloprotease</keyword>
<dbReference type="Pfam" id="PF15985">
    <property type="entry name" value="KH_6"/>
    <property type="match status" value="1"/>
</dbReference>
<evidence type="ECO:0000256" key="1">
    <source>
        <dbReference type="ARBA" id="ARBA00001947"/>
    </source>
</evidence>
<keyword evidence="8" id="KW-0862">Zinc</keyword>
<dbReference type="InterPro" id="IPR041054">
    <property type="entry name" value="Rrp40_N_euk"/>
</dbReference>
<name>A0A8J5VDU7_ZIZPA</name>
<evidence type="ECO:0000313" key="15">
    <source>
        <dbReference type="Proteomes" id="UP000729402"/>
    </source>
</evidence>
<organism evidence="14 15">
    <name type="scientific">Zizania palustris</name>
    <name type="common">Northern wild rice</name>
    <dbReference type="NCBI Taxonomy" id="103762"/>
    <lineage>
        <taxon>Eukaryota</taxon>
        <taxon>Viridiplantae</taxon>
        <taxon>Streptophyta</taxon>
        <taxon>Embryophyta</taxon>
        <taxon>Tracheophyta</taxon>
        <taxon>Spermatophyta</taxon>
        <taxon>Magnoliopsida</taxon>
        <taxon>Liliopsida</taxon>
        <taxon>Poales</taxon>
        <taxon>Poaceae</taxon>
        <taxon>BOP clade</taxon>
        <taxon>Oryzoideae</taxon>
        <taxon>Oryzeae</taxon>
        <taxon>Zizaniinae</taxon>
        <taxon>Zizania</taxon>
    </lineage>
</organism>
<dbReference type="InterPro" id="IPR044098">
    <property type="entry name" value="STAMBP/STALP-like_MPN"/>
</dbReference>
<accession>A0A8J5VDU7</accession>
<evidence type="ECO:0000256" key="2">
    <source>
        <dbReference type="ARBA" id="ARBA00010981"/>
    </source>
</evidence>
<dbReference type="GO" id="GO:0006508">
    <property type="term" value="P:proteolysis"/>
    <property type="evidence" value="ECO:0007669"/>
    <property type="project" value="UniProtKB-KW"/>
</dbReference>
<dbReference type="GO" id="GO:0061578">
    <property type="term" value="F:K63-linked deubiquitinase activity"/>
    <property type="evidence" value="ECO:0007669"/>
    <property type="project" value="InterPro"/>
</dbReference>
<keyword evidence="9" id="KW-0271">Exosome</keyword>
<dbReference type="EMBL" id="JAAALK010000288">
    <property type="protein sequence ID" value="KAG8055966.1"/>
    <property type="molecule type" value="Genomic_DNA"/>
</dbReference>
<dbReference type="CDD" id="cd05790">
    <property type="entry name" value="S1_Rrp40"/>
    <property type="match status" value="1"/>
</dbReference>
<dbReference type="GO" id="GO:0140492">
    <property type="term" value="F:metal-dependent deubiquitinase activity"/>
    <property type="evidence" value="ECO:0007669"/>
    <property type="project" value="InterPro"/>
</dbReference>
<dbReference type="FunFam" id="3.40.140.10:FF:000046">
    <property type="entry name" value="AMSH-like ubiquitin thioesterase 2"/>
    <property type="match status" value="1"/>
</dbReference>
<keyword evidence="7" id="KW-0378">Hydrolase</keyword>